<dbReference type="KEGG" id="epa:110249983"/>
<dbReference type="GeneID" id="110249983"/>
<dbReference type="OMA" id="FERTRMF"/>
<keyword evidence="1" id="KW-0732">Signal</keyword>
<keyword evidence="4" id="KW-1185">Reference proteome</keyword>
<accession>A0A913XZM1</accession>
<dbReference type="InterPro" id="IPR036465">
    <property type="entry name" value="vWFA_dom_sf"/>
</dbReference>
<organism evidence="3 4">
    <name type="scientific">Exaiptasia diaphana</name>
    <name type="common">Tropical sea anemone</name>
    <name type="synonym">Aiptasia pulchella</name>
    <dbReference type="NCBI Taxonomy" id="2652724"/>
    <lineage>
        <taxon>Eukaryota</taxon>
        <taxon>Metazoa</taxon>
        <taxon>Cnidaria</taxon>
        <taxon>Anthozoa</taxon>
        <taxon>Hexacorallia</taxon>
        <taxon>Actiniaria</taxon>
        <taxon>Aiptasiidae</taxon>
        <taxon>Exaiptasia</taxon>
    </lineage>
</organism>
<dbReference type="Gene3D" id="3.40.50.410">
    <property type="entry name" value="von Willebrand factor, type A domain"/>
    <property type="match status" value="1"/>
</dbReference>
<feature type="signal peptide" evidence="1">
    <location>
        <begin position="1"/>
        <end position="24"/>
    </location>
</feature>
<dbReference type="Pfam" id="PF00092">
    <property type="entry name" value="VWA"/>
    <property type="match status" value="1"/>
</dbReference>
<feature type="domain" description="VWFA" evidence="2">
    <location>
        <begin position="32"/>
        <end position="208"/>
    </location>
</feature>
<dbReference type="PRINTS" id="PR00453">
    <property type="entry name" value="VWFADOMAIN"/>
</dbReference>
<dbReference type="InterPro" id="IPR050525">
    <property type="entry name" value="ECM_Assembly_Org"/>
</dbReference>
<dbReference type="PROSITE" id="PS51257">
    <property type="entry name" value="PROKAR_LIPOPROTEIN"/>
    <property type="match status" value="1"/>
</dbReference>
<evidence type="ECO:0000259" key="2">
    <source>
        <dbReference type="PROSITE" id="PS50234"/>
    </source>
</evidence>
<evidence type="ECO:0000256" key="1">
    <source>
        <dbReference type="SAM" id="SignalP"/>
    </source>
</evidence>
<evidence type="ECO:0000313" key="3">
    <source>
        <dbReference type="EnsemblMetazoa" id="XP_020912235.1"/>
    </source>
</evidence>
<reference evidence="3" key="1">
    <citation type="submission" date="2022-11" db="UniProtKB">
        <authorList>
            <consortium name="EnsemblMetazoa"/>
        </authorList>
    </citation>
    <scope>IDENTIFICATION</scope>
</reference>
<evidence type="ECO:0000313" key="4">
    <source>
        <dbReference type="Proteomes" id="UP000887567"/>
    </source>
</evidence>
<sequence>MAAKWMFWLLCGFISFNMMSFASGAACNDIIDIGIIIDSSGSMGVEWLVSAMAFATQLADNFTIGYDETRFALITFSKEAKIEFLFKDYKSREEVELAVEKVEFGNSSTRIDKALSLALNEVFSHGSGTRTSASRFLVIASDGRFPRTGIPTFESMVLPIMNLNVEVLVVGIGDGVLLNELNALALHKKENVYPSSSDLNLDNMVNRIRSLTNVKCRSLPI</sequence>
<proteinExistence type="predicted"/>
<protein>
    <recommendedName>
        <fullName evidence="2">VWFA domain-containing protein</fullName>
    </recommendedName>
</protein>
<dbReference type="Proteomes" id="UP000887567">
    <property type="component" value="Unplaced"/>
</dbReference>
<dbReference type="PANTHER" id="PTHR24020:SF20">
    <property type="entry name" value="PH DOMAIN-CONTAINING PROTEIN"/>
    <property type="match status" value="1"/>
</dbReference>
<dbReference type="RefSeq" id="XP_020912235.1">
    <property type="nucleotide sequence ID" value="XM_021056576.2"/>
</dbReference>
<dbReference type="AlphaFoldDB" id="A0A913XZM1"/>
<dbReference type="SMART" id="SM00327">
    <property type="entry name" value="VWA"/>
    <property type="match status" value="1"/>
</dbReference>
<dbReference type="OrthoDB" id="441660at2759"/>
<dbReference type="EnsemblMetazoa" id="XM_021056576.2">
    <property type="protein sequence ID" value="XP_020912235.1"/>
    <property type="gene ID" value="LOC110249983"/>
</dbReference>
<dbReference type="SUPFAM" id="SSF53300">
    <property type="entry name" value="vWA-like"/>
    <property type="match status" value="1"/>
</dbReference>
<feature type="chain" id="PRO_5037296875" description="VWFA domain-containing protein" evidence="1">
    <location>
        <begin position="25"/>
        <end position="221"/>
    </location>
</feature>
<dbReference type="PROSITE" id="PS50234">
    <property type="entry name" value="VWFA"/>
    <property type="match status" value="1"/>
</dbReference>
<dbReference type="InterPro" id="IPR002035">
    <property type="entry name" value="VWF_A"/>
</dbReference>
<dbReference type="PANTHER" id="PTHR24020">
    <property type="entry name" value="COLLAGEN ALPHA"/>
    <property type="match status" value="1"/>
</dbReference>
<name>A0A913XZM1_EXADI</name>